<evidence type="ECO:0000259" key="1">
    <source>
        <dbReference type="PROSITE" id="PS51704"/>
    </source>
</evidence>
<comment type="caution">
    <text evidence="2">The sequence shown here is derived from an EMBL/GenBank/DDBJ whole genome shotgun (WGS) entry which is preliminary data.</text>
</comment>
<organism evidence="2 3">
    <name type="scientific">Leucobacter albus</name>
    <dbReference type="NCBI Taxonomy" id="272210"/>
    <lineage>
        <taxon>Bacteria</taxon>
        <taxon>Bacillati</taxon>
        <taxon>Actinomycetota</taxon>
        <taxon>Actinomycetes</taxon>
        <taxon>Micrococcales</taxon>
        <taxon>Microbacteriaceae</taxon>
        <taxon>Leucobacter</taxon>
    </lineage>
</organism>
<evidence type="ECO:0000313" key="3">
    <source>
        <dbReference type="Proteomes" id="UP001597181"/>
    </source>
</evidence>
<gene>
    <name evidence="2" type="ORF">ACFQ3U_07800</name>
</gene>
<dbReference type="InterPro" id="IPR030395">
    <property type="entry name" value="GP_PDE_dom"/>
</dbReference>
<dbReference type="PANTHER" id="PTHR46211">
    <property type="entry name" value="GLYCEROPHOSPHORYL DIESTER PHOSPHODIESTERASE"/>
    <property type="match status" value="1"/>
</dbReference>
<dbReference type="InterPro" id="IPR017946">
    <property type="entry name" value="PLC-like_Pdiesterase_TIM-brl"/>
</dbReference>
<accession>A0ABW3TMU3</accession>
<dbReference type="EMBL" id="JBHTLY010000002">
    <property type="protein sequence ID" value="MFD1201793.1"/>
    <property type="molecule type" value="Genomic_DNA"/>
</dbReference>
<dbReference type="Proteomes" id="UP001597181">
    <property type="component" value="Unassembled WGS sequence"/>
</dbReference>
<dbReference type="Pfam" id="PF03009">
    <property type="entry name" value="GDPD"/>
    <property type="match status" value="1"/>
</dbReference>
<dbReference type="PANTHER" id="PTHR46211:SF1">
    <property type="entry name" value="GLYCEROPHOSPHODIESTER PHOSPHODIESTERASE, CYTOPLASMIC"/>
    <property type="match status" value="1"/>
</dbReference>
<evidence type="ECO:0000313" key="2">
    <source>
        <dbReference type="EMBL" id="MFD1201793.1"/>
    </source>
</evidence>
<protein>
    <submittedName>
        <fullName evidence="2">Glycerophosphodiester phosphodiesterase</fullName>
    </submittedName>
</protein>
<sequence>MTEIWAHARGEGAPIANLLASFEQAVLEAPDGLELDVQRTRDGHLVCAHDPVLYDEAGKAWDIGALDYAELSHYVDPRTAGPEGRVSRLDEVYELLRPTGMRLNIEAKNLERRYPMMAETIAASVAASGMADRIVVSAFHHRLLLDLRTHAPGLALAALYADGLIRPWDYLASIDIQQVHPHFTSLLDPETVTGLLEAGITIRAWTVNDPAHWATLAQSGVHAIITDLPVSARAAVSPVGVSGL</sequence>
<dbReference type="RefSeq" id="WP_343957542.1">
    <property type="nucleotide sequence ID" value="NZ_BAAAKZ010000002.1"/>
</dbReference>
<keyword evidence="3" id="KW-1185">Reference proteome</keyword>
<reference evidence="3" key="1">
    <citation type="journal article" date="2019" name="Int. J. Syst. Evol. Microbiol.">
        <title>The Global Catalogue of Microorganisms (GCM) 10K type strain sequencing project: providing services to taxonomists for standard genome sequencing and annotation.</title>
        <authorList>
            <consortium name="The Broad Institute Genomics Platform"/>
            <consortium name="The Broad Institute Genome Sequencing Center for Infectious Disease"/>
            <person name="Wu L."/>
            <person name="Ma J."/>
        </authorList>
    </citation>
    <scope>NUCLEOTIDE SEQUENCE [LARGE SCALE GENOMIC DNA]</scope>
    <source>
        <strain evidence="3">CCUG 50213</strain>
    </source>
</reference>
<dbReference type="SUPFAM" id="SSF51695">
    <property type="entry name" value="PLC-like phosphodiesterases"/>
    <property type="match status" value="1"/>
</dbReference>
<proteinExistence type="predicted"/>
<dbReference type="PROSITE" id="PS51704">
    <property type="entry name" value="GP_PDE"/>
    <property type="match status" value="1"/>
</dbReference>
<feature type="domain" description="GP-PDE" evidence="1">
    <location>
        <begin position="2"/>
        <end position="236"/>
    </location>
</feature>
<dbReference type="Gene3D" id="3.20.20.190">
    <property type="entry name" value="Phosphatidylinositol (PI) phosphodiesterase"/>
    <property type="match status" value="1"/>
</dbReference>
<name>A0ABW3TMU3_9MICO</name>